<dbReference type="FunFam" id="1.25.10.10:FF:000004">
    <property type="entry name" value="Pumilio homolog 1 isoform 2"/>
    <property type="match status" value="1"/>
</dbReference>
<dbReference type="InterPro" id="IPR033133">
    <property type="entry name" value="PUM-HD"/>
</dbReference>
<name>A0A3P7LFU7_DIBLA</name>
<feature type="repeat" description="Pumilio" evidence="5">
    <location>
        <begin position="221"/>
        <end position="256"/>
    </location>
</feature>
<keyword evidence="2" id="KW-0963">Cytoplasm</keyword>
<dbReference type="GO" id="GO:0003730">
    <property type="term" value="F:mRNA 3'-UTR binding"/>
    <property type="evidence" value="ECO:0007669"/>
    <property type="project" value="TreeGrafter"/>
</dbReference>
<feature type="repeat" description="Pumilio" evidence="5">
    <location>
        <begin position="5"/>
        <end position="40"/>
    </location>
</feature>
<feature type="domain" description="PUM-HD" evidence="7">
    <location>
        <begin position="1"/>
        <end position="349"/>
    </location>
</feature>
<evidence type="ECO:0000259" key="7">
    <source>
        <dbReference type="PROSITE" id="PS50303"/>
    </source>
</evidence>
<feature type="repeat" description="Pumilio" evidence="5">
    <location>
        <begin position="113"/>
        <end position="148"/>
    </location>
</feature>
<evidence type="ECO:0000256" key="4">
    <source>
        <dbReference type="ARBA" id="ARBA00022884"/>
    </source>
</evidence>
<proteinExistence type="predicted"/>
<feature type="repeat" description="Pumilio" evidence="5">
    <location>
        <begin position="185"/>
        <end position="220"/>
    </location>
</feature>
<comment type="subcellular location">
    <subcellularLocation>
        <location evidence="1">Cytoplasm</location>
    </subcellularLocation>
</comment>
<keyword evidence="4" id="KW-0694">RNA-binding</keyword>
<protein>
    <recommendedName>
        <fullName evidence="7">PUM-HD domain-containing protein</fullName>
    </recommendedName>
</protein>
<evidence type="ECO:0000256" key="5">
    <source>
        <dbReference type="PROSITE-ProRule" id="PRU00317"/>
    </source>
</evidence>
<organism evidence="8 9">
    <name type="scientific">Dibothriocephalus latus</name>
    <name type="common">Fish tapeworm</name>
    <name type="synonym">Diphyllobothrium latum</name>
    <dbReference type="NCBI Taxonomy" id="60516"/>
    <lineage>
        <taxon>Eukaryota</taxon>
        <taxon>Metazoa</taxon>
        <taxon>Spiralia</taxon>
        <taxon>Lophotrochozoa</taxon>
        <taxon>Platyhelminthes</taxon>
        <taxon>Cestoda</taxon>
        <taxon>Eucestoda</taxon>
        <taxon>Diphyllobothriidea</taxon>
        <taxon>Diphyllobothriidae</taxon>
        <taxon>Dibothriocephalus</taxon>
    </lineage>
</organism>
<dbReference type="Pfam" id="PF00806">
    <property type="entry name" value="PUF"/>
    <property type="match status" value="8"/>
</dbReference>
<dbReference type="GO" id="GO:0005634">
    <property type="term" value="C:nucleus"/>
    <property type="evidence" value="ECO:0007669"/>
    <property type="project" value="TreeGrafter"/>
</dbReference>
<feature type="compositionally biased region" description="Polar residues" evidence="6">
    <location>
        <begin position="440"/>
        <end position="457"/>
    </location>
</feature>
<dbReference type="PROSITE" id="PS50302">
    <property type="entry name" value="PUM"/>
    <property type="match status" value="8"/>
</dbReference>
<feature type="repeat" description="Pumilio" evidence="5">
    <location>
        <begin position="77"/>
        <end position="112"/>
    </location>
</feature>
<feature type="compositionally biased region" description="Low complexity" evidence="6">
    <location>
        <begin position="415"/>
        <end position="432"/>
    </location>
</feature>
<feature type="repeat" description="Pumilio" evidence="5">
    <location>
        <begin position="41"/>
        <end position="76"/>
    </location>
</feature>
<dbReference type="PANTHER" id="PTHR12537">
    <property type="entry name" value="RNA BINDING PROTEIN PUMILIO-RELATED"/>
    <property type="match status" value="1"/>
</dbReference>
<dbReference type="Gene3D" id="1.25.10.10">
    <property type="entry name" value="Leucine-rich Repeat Variant"/>
    <property type="match status" value="1"/>
</dbReference>
<evidence type="ECO:0000256" key="1">
    <source>
        <dbReference type="ARBA" id="ARBA00004496"/>
    </source>
</evidence>
<feature type="non-terminal residue" evidence="8">
    <location>
        <position position="485"/>
    </location>
</feature>
<feature type="compositionally biased region" description="Polar residues" evidence="6">
    <location>
        <begin position="402"/>
        <end position="414"/>
    </location>
</feature>
<keyword evidence="3" id="KW-0677">Repeat</keyword>
<dbReference type="InterPro" id="IPR001313">
    <property type="entry name" value="Pumilio_RNA-bd_rpt"/>
</dbReference>
<dbReference type="AlphaFoldDB" id="A0A3P7LFU7"/>
<evidence type="ECO:0000256" key="6">
    <source>
        <dbReference type="SAM" id="MobiDB-lite"/>
    </source>
</evidence>
<accession>A0A3P7LFU7</accession>
<dbReference type="PANTHER" id="PTHR12537:SF12">
    <property type="entry name" value="MATERNAL PROTEIN PUMILIO"/>
    <property type="match status" value="1"/>
</dbReference>
<dbReference type="InterPro" id="IPR033712">
    <property type="entry name" value="Pumilio_RNA-bd"/>
</dbReference>
<dbReference type="GO" id="GO:0010608">
    <property type="term" value="P:post-transcriptional regulation of gene expression"/>
    <property type="evidence" value="ECO:0007669"/>
    <property type="project" value="TreeGrafter"/>
</dbReference>
<dbReference type="InterPro" id="IPR016024">
    <property type="entry name" value="ARM-type_fold"/>
</dbReference>
<dbReference type="InterPro" id="IPR011989">
    <property type="entry name" value="ARM-like"/>
</dbReference>
<gene>
    <name evidence="8" type="ORF">DILT_LOCUS5364</name>
</gene>
<evidence type="ECO:0000313" key="8">
    <source>
        <dbReference type="EMBL" id="VDN09533.1"/>
    </source>
</evidence>
<evidence type="ECO:0000256" key="2">
    <source>
        <dbReference type="ARBA" id="ARBA00022490"/>
    </source>
</evidence>
<keyword evidence="9" id="KW-1185">Reference proteome</keyword>
<evidence type="ECO:0000256" key="3">
    <source>
        <dbReference type="ARBA" id="ARBA00022737"/>
    </source>
</evidence>
<feature type="region of interest" description="Disordered" evidence="6">
    <location>
        <begin position="362"/>
        <end position="485"/>
    </location>
</feature>
<feature type="repeat" description="Pumilio" evidence="5">
    <location>
        <begin position="284"/>
        <end position="323"/>
    </location>
</feature>
<dbReference type="EMBL" id="UYRU01047263">
    <property type="protein sequence ID" value="VDN09533.1"/>
    <property type="molecule type" value="Genomic_DNA"/>
</dbReference>
<dbReference type="PROSITE" id="PS50303">
    <property type="entry name" value="PUM_HD"/>
    <property type="match status" value="1"/>
</dbReference>
<sequence length="485" mass="53642">MTLRDLTNHIVEFAQDQYGSRFIQQKLEQASAVDKMAVFREILPQSYNLMVDVFGNYVIQKFFELGTPEQKEILVQRIKGQVLTLSLQMYGCRVIQKAIESVPLDMQLGIVQELDGCVLKCVKDQNGNHVVQKCIECVPPEHLQFIVDAFKGNVHSISTHSYGCRVIQRILEHCNAEQTTPILAELHQCAESLVKDQYGNYVIQHILERGRTEEKGRIIELLRGRVAELSVHKFASNVVEKAVTNASRAERQALINEVLEKDVQPSVPGATPATVGSTATTAATLPDNSDSVLWRMMKDQFANYVVQKMLDVAEQPIKKELMSRIRPHLPSLRKYTYGKHIINKMEKHYMKTNQVHLAMVLASPSPPTTPPASHDAEEDGICGNASSSSSMEIGLSRLSLENGRQSPPTGVSANSKAFASSHSRSSQFRQAQVGGEAIGMSSSAPRSGTNSKQTISGPSGRHVLHRAFRVDNCPPSVDNETAGRC</sequence>
<dbReference type="Proteomes" id="UP000281553">
    <property type="component" value="Unassembled WGS sequence"/>
</dbReference>
<reference evidence="8 9" key="1">
    <citation type="submission" date="2018-11" db="EMBL/GenBank/DDBJ databases">
        <authorList>
            <consortium name="Pathogen Informatics"/>
        </authorList>
    </citation>
    <scope>NUCLEOTIDE SEQUENCE [LARGE SCALE GENOMIC DNA]</scope>
</reference>
<dbReference type="GO" id="GO:0005737">
    <property type="term" value="C:cytoplasm"/>
    <property type="evidence" value="ECO:0007669"/>
    <property type="project" value="UniProtKB-SubCell"/>
</dbReference>
<dbReference type="CDD" id="cd07920">
    <property type="entry name" value="Pumilio"/>
    <property type="match status" value="1"/>
</dbReference>
<dbReference type="SUPFAM" id="SSF48371">
    <property type="entry name" value="ARM repeat"/>
    <property type="match status" value="1"/>
</dbReference>
<evidence type="ECO:0000313" key="9">
    <source>
        <dbReference type="Proteomes" id="UP000281553"/>
    </source>
</evidence>
<feature type="repeat" description="Pumilio" evidence="5">
    <location>
        <begin position="149"/>
        <end position="184"/>
    </location>
</feature>
<dbReference type="SMART" id="SM00025">
    <property type="entry name" value="Pumilio"/>
    <property type="match status" value="8"/>
</dbReference>
<dbReference type="OrthoDB" id="668540at2759"/>